<dbReference type="EMBL" id="CP134184">
    <property type="protein sequence ID" value="WPA96027.1"/>
    <property type="molecule type" value="Genomic_DNA"/>
</dbReference>
<proteinExistence type="predicted"/>
<organism evidence="1 2">
    <name type="scientific">Cercospora beticola</name>
    <name type="common">Sugarbeet leaf spot fungus</name>
    <dbReference type="NCBI Taxonomy" id="122368"/>
    <lineage>
        <taxon>Eukaryota</taxon>
        <taxon>Fungi</taxon>
        <taxon>Dikarya</taxon>
        <taxon>Ascomycota</taxon>
        <taxon>Pezizomycotina</taxon>
        <taxon>Dothideomycetes</taxon>
        <taxon>Dothideomycetidae</taxon>
        <taxon>Mycosphaerellales</taxon>
        <taxon>Mycosphaerellaceae</taxon>
        <taxon>Cercospora</taxon>
    </lineage>
</organism>
<reference evidence="1 2" key="1">
    <citation type="submission" date="2023-09" db="EMBL/GenBank/DDBJ databases">
        <title>Complete-Gapless Cercospora beticola genome.</title>
        <authorList>
            <person name="Wyatt N.A."/>
            <person name="Spanner R.E."/>
            <person name="Bolton M.D."/>
        </authorList>
    </citation>
    <scope>NUCLEOTIDE SEQUENCE [LARGE SCALE GENOMIC DNA]</scope>
    <source>
        <strain evidence="1">Cb09-40</strain>
    </source>
</reference>
<protein>
    <submittedName>
        <fullName evidence="1">Uncharacterized protein</fullName>
    </submittedName>
</protein>
<keyword evidence="2" id="KW-1185">Reference proteome</keyword>
<sequence length="252" mass="27210">MLYIVSTARHSGQEPSLAHFPTSNHRGGVARSIVGHLVAARCRSRLSSVRETTAAGSKQAAAAAGLAPHAGRCHLEVMPRPQDCDAPMSCPPFAQRRTVAVRERRETCLPTQKRSAQSEVMVLSLRWAGAAIRHGYQATRLSEAARTERTLAPARNTSPTLLTALQEPGAASREVGLDFATNMGSFTTLLVRGNRLAGNGHDRCPTDMAAEREREMGVFQAHRASQAGTCEAIVGKREVQSLQQQRRARASP</sequence>
<dbReference type="RefSeq" id="XP_065458105.1">
    <property type="nucleotide sequence ID" value="XM_065602033.1"/>
</dbReference>
<gene>
    <name evidence="1" type="ORF">RHO25_000632</name>
</gene>
<dbReference type="Proteomes" id="UP001302367">
    <property type="component" value="Chromosome 1"/>
</dbReference>
<dbReference type="GeneID" id="90643703"/>
<evidence type="ECO:0000313" key="1">
    <source>
        <dbReference type="EMBL" id="WPA96027.1"/>
    </source>
</evidence>
<name>A0ABZ0N905_CERBT</name>
<evidence type="ECO:0000313" key="2">
    <source>
        <dbReference type="Proteomes" id="UP001302367"/>
    </source>
</evidence>
<accession>A0ABZ0N905</accession>